<evidence type="ECO:0000313" key="2">
    <source>
        <dbReference type="Proteomes" id="UP000636800"/>
    </source>
</evidence>
<dbReference type="Proteomes" id="UP000636800">
    <property type="component" value="Chromosome 1"/>
</dbReference>
<proteinExistence type="predicted"/>
<comment type="caution">
    <text evidence="1">The sequence shown here is derived from an EMBL/GenBank/DDBJ whole genome shotgun (WGS) entry which is preliminary data.</text>
</comment>
<accession>A0A835S4R8</accession>
<evidence type="ECO:0000313" key="1">
    <source>
        <dbReference type="EMBL" id="KAG0499921.1"/>
    </source>
</evidence>
<protein>
    <submittedName>
        <fullName evidence="1">Uncharacterized protein</fullName>
    </submittedName>
</protein>
<reference evidence="1 2" key="1">
    <citation type="journal article" date="2020" name="Nat. Food">
        <title>A phased Vanilla planifolia genome enables genetic improvement of flavour and production.</title>
        <authorList>
            <person name="Hasing T."/>
            <person name="Tang H."/>
            <person name="Brym M."/>
            <person name="Khazi F."/>
            <person name="Huang T."/>
            <person name="Chambers A.H."/>
        </authorList>
    </citation>
    <scope>NUCLEOTIDE SEQUENCE [LARGE SCALE GENOMIC DNA]</scope>
    <source>
        <tissue evidence="1">Leaf</tissue>
    </source>
</reference>
<gene>
    <name evidence="1" type="ORF">HPP92_004612</name>
</gene>
<dbReference type="EMBL" id="JADCNL010000001">
    <property type="protein sequence ID" value="KAG0499921.1"/>
    <property type="molecule type" value="Genomic_DNA"/>
</dbReference>
<keyword evidence="2" id="KW-1185">Reference proteome</keyword>
<dbReference type="OrthoDB" id="2020591at2759"/>
<sequence length="105" mass="11462">MTSPFLSLYRSNSAVVSFPSSLPLTRREPLPSLPSLCRFPPLPPHIKLHPSKPPLCNLATMSSFADAEDEGAPQPKGADLPEMARVFGISSRRLPGPAPAWCWLR</sequence>
<dbReference type="AlphaFoldDB" id="A0A835S4R8"/>
<organism evidence="1 2">
    <name type="scientific">Vanilla planifolia</name>
    <name type="common">Vanilla</name>
    <dbReference type="NCBI Taxonomy" id="51239"/>
    <lineage>
        <taxon>Eukaryota</taxon>
        <taxon>Viridiplantae</taxon>
        <taxon>Streptophyta</taxon>
        <taxon>Embryophyta</taxon>
        <taxon>Tracheophyta</taxon>
        <taxon>Spermatophyta</taxon>
        <taxon>Magnoliopsida</taxon>
        <taxon>Liliopsida</taxon>
        <taxon>Asparagales</taxon>
        <taxon>Orchidaceae</taxon>
        <taxon>Vanilloideae</taxon>
        <taxon>Vanilleae</taxon>
        <taxon>Vanilla</taxon>
    </lineage>
</organism>
<name>A0A835S4R8_VANPL</name>